<dbReference type="CDD" id="cd15502">
    <property type="entry name" value="PHD_Phf1p_Phf2p_like"/>
    <property type="match status" value="1"/>
</dbReference>
<keyword evidence="10" id="KW-1185">Reference proteome</keyword>
<evidence type="ECO:0000259" key="8">
    <source>
        <dbReference type="PROSITE" id="PS50016"/>
    </source>
</evidence>
<keyword evidence="2" id="KW-0479">Metal-binding</keyword>
<dbReference type="SUPFAM" id="SSF57903">
    <property type="entry name" value="FYVE/PHD zinc finger"/>
    <property type="match status" value="1"/>
</dbReference>
<dbReference type="STRING" id="149040.A0A132B8Z4"/>
<dbReference type="AlphaFoldDB" id="A0A132B8Z4"/>
<dbReference type="GeneID" id="28820971"/>
<dbReference type="PANTHER" id="PTHR12628:SF10">
    <property type="entry name" value="HOMEOBOX DOMAIN-CONTAINING PROTEIN"/>
    <property type="match status" value="1"/>
</dbReference>
<dbReference type="RefSeq" id="XP_018062492.1">
    <property type="nucleotide sequence ID" value="XM_018211245.1"/>
</dbReference>
<feature type="compositionally biased region" description="Polar residues" evidence="7">
    <location>
        <begin position="399"/>
        <end position="409"/>
    </location>
</feature>
<dbReference type="Proteomes" id="UP000070700">
    <property type="component" value="Unassembled WGS sequence"/>
</dbReference>
<dbReference type="GO" id="GO:0045814">
    <property type="term" value="P:negative regulation of gene expression, epigenetic"/>
    <property type="evidence" value="ECO:0007669"/>
    <property type="project" value="TreeGrafter"/>
</dbReference>
<feature type="region of interest" description="Disordered" evidence="7">
    <location>
        <begin position="1"/>
        <end position="26"/>
    </location>
</feature>
<feature type="region of interest" description="Disordered" evidence="7">
    <location>
        <begin position="45"/>
        <end position="206"/>
    </location>
</feature>
<evidence type="ECO:0000313" key="9">
    <source>
        <dbReference type="EMBL" id="KUJ08137.1"/>
    </source>
</evidence>
<reference evidence="9 10" key="1">
    <citation type="submission" date="2015-10" db="EMBL/GenBank/DDBJ databases">
        <title>Full genome of DAOMC 229536 Phialocephala scopiformis, a fungal endophyte of spruce producing the potent anti-insectan compound rugulosin.</title>
        <authorList>
            <consortium name="DOE Joint Genome Institute"/>
            <person name="Walker A.K."/>
            <person name="Frasz S.L."/>
            <person name="Seifert K.A."/>
            <person name="Miller J.D."/>
            <person name="Mondo S.J."/>
            <person name="Labutti K."/>
            <person name="Lipzen A."/>
            <person name="Dockter R."/>
            <person name="Kennedy M."/>
            <person name="Grigoriev I.V."/>
            <person name="Spatafora J.W."/>
        </authorList>
    </citation>
    <scope>NUCLEOTIDE SEQUENCE [LARGE SCALE GENOMIC DNA]</scope>
    <source>
        <strain evidence="9 10">CBS 120377</strain>
    </source>
</reference>
<feature type="compositionally biased region" description="Polar residues" evidence="7">
    <location>
        <begin position="69"/>
        <end position="78"/>
    </location>
</feature>
<dbReference type="GO" id="GO:0005634">
    <property type="term" value="C:nucleus"/>
    <property type="evidence" value="ECO:0007669"/>
    <property type="project" value="UniProtKB-SubCell"/>
</dbReference>
<evidence type="ECO:0000256" key="2">
    <source>
        <dbReference type="ARBA" id="ARBA00022723"/>
    </source>
</evidence>
<evidence type="ECO:0000256" key="7">
    <source>
        <dbReference type="SAM" id="MobiDB-lite"/>
    </source>
</evidence>
<dbReference type="KEGG" id="psco:LY89DRAFT_630667"/>
<feature type="compositionally biased region" description="Acidic residues" evidence="7">
    <location>
        <begin position="141"/>
        <end position="151"/>
    </location>
</feature>
<accession>A0A132B8Z4</accession>
<dbReference type="EMBL" id="KQ947437">
    <property type="protein sequence ID" value="KUJ08137.1"/>
    <property type="molecule type" value="Genomic_DNA"/>
</dbReference>
<feature type="compositionally biased region" description="Polar residues" evidence="7">
    <location>
        <begin position="45"/>
        <end position="56"/>
    </location>
</feature>
<dbReference type="InterPro" id="IPR013083">
    <property type="entry name" value="Znf_RING/FYVE/PHD"/>
</dbReference>
<evidence type="ECO:0000313" key="10">
    <source>
        <dbReference type="Proteomes" id="UP000070700"/>
    </source>
</evidence>
<dbReference type="PROSITE" id="PS50016">
    <property type="entry name" value="ZF_PHD_2"/>
    <property type="match status" value="1"/>
</dbReference>
<evidence type="ECO:0000256" key="6">
    <source>
        <dbReference type="PROSITE-ProRule" id="PRU00146"/>
    </source>
</evidence>
<feature type="domain" description="PHD-type" evidence="8">
    <location>
        <begin position="208"/>
        <end position="264"/>
    </location>
</feature>
<feature type="compositionally biased region" description="Low complexity" evidence="7">
    <location>
        <begin position="154"/>
        <end position="167"/>
    </location>
</feature>
<dbReference type="GO" id="GO:0003682">
    <property type="term" value="F:chromatin binding"/>
    <property type="evidence" value="ECO:0007669"/>
    <property type="project" value="TreeGrafter"/>
</dbReference>
<dbReference type="SMART" id="SM00249">
    <property type="entry name" value="PHD"/>
    <property type="match status" value="1"/>
</dbReference>
<protein>
    <recommendedName>
        <fullName evidence="8">PHD-type domain-containing protein</fullName>
    </recommendedName>
</protein>
<dbReference type="InterPro" id="IPR011011">
    <property type="entry name" value="Znf_FYVE_PHD"/>
</dbReference>
<evidence type="ECO:0000256" key="3">
    <source>
        <dbReference type="ARBA" id="ARBA00022771"/>
    </source>
</evidence>
<dbReference type="InterPro" id="IPR001965">
    <property type="entry name" value="Znf_PHD"/>
</dbReference>
<evidence type="ECO:0000256" key="5">
    <source>
        <dbReference type="ARBA" id="ARBA00023242"/>
    </source>
</evidence>
<proteinExistence type="predicted"/>
<feature type="region of interest" description="Disordered" evidence="7">
    <location>
        <begin position="371"/>
        <end position="439"/>
    </location>
</feature>
<gene>
    <name evidence="9" type="ORF">LY89DRAFT_630667</name>
</gene>
<dbReference type="GO" id="GO:0003677">
    <property type="term" value="F:DNA binding"/>
    <property type="evidence" value="ECO:0007669"/>
    <property type="project" value="TreeGrafter"/>
</dbReference>
<dbReference type="OrthoDB" id="5863171at2759"/>
<name>A0A132B8Z4_MOLSC</name>
<evidence type="ECO:0000256" key="1">
    <source>
        <dbReference type="ARBA" id="ARBA00004123"/>
    </source>
</evidence>
<keyword evidence="4" id="KW-0862">Zinc</keyword>
<evidence type="ECO:0000256" key="4">
    <source>
        <dbReference type="ARBA" id="ARBA00022833"/>
    </source>
</evidence>
<organism evidence="9 10">
    <name type="scientific">Mollisia scopiformis</name>
    <name type="common">Conifer needle endophyte fungus</name>
    <name type="synonym">Phialocephala scopiformis</name>
    <dbReference type="NCBI Taxonomy" id="149040"/>
    <lineage>
        <taxon>Eukaryota</taxon>
        <taxon>Fungi</taxon>
        <taxon>Dikarya</taxon>
        <taxon>Ascomycota</taxon>
        <taxon>Pezizomycotina</taxon>
        <taxon>Leotiomycetes</taxon>
        <taxon>Helotiales</taxon>
        <taxon>Mollisiaceae</taxon>
        <taxon>Mollisia</taxon>
    </lineage>
</organism>
<feature type="compositionally biased region" description="Low complexity" evidence="7">
    <location>
        <begin position="95"/>
        <end position="119"/>
    </location>
</feature>
<keyword evidence="3 6" id="KW-0863">Zinc-finger</keyword>
<dbReference type="InterPro" id="IPR019786">
    <property type="entry name" value="Zinc_finger_PHD-type_CS"/>
</dbReference>
<feature type="non-terminal residue" evidence="9">
    <location>
        <position position="469"/>
    </location>
</feature>
<dbReference type="PANTHER" id="PTHR12628">
    <property type="entry name" value="POLYCOMB-LIKE TRANSCRIPTION FACTOR"/>
    <property type="match status" value="1"/>
</dbReference>
<dbReference type="PROSITE" id="PS01359">
    <property type="entry name" value="ZF_PHD_1"/>
    <property type="match status" value="1"/>
</dbReference>
<dbReference type="Pfam" id="PF00628">
    <property type="entry name" value="PHD"/>
    <property type="match status" value="1"/>
</dbReference>
<comment type="subcellular location">
    <subcellularLocation>
        <location evidence="1">Nucleus</location>
    </subcellularLocation>
</comment>
<dbReference type="GO" id="GO:0008270">
    <property type="term" value="F:zinc ion binding"/>
    <property type="evidence" value="ECO:0007669"/>
    <property type="project" value="UniProtKB-KW"/>
</dbReference>
<dbReference type="InterPro" id="IPR019787">
    <property type="entry name" value="Znf_PHD-finger"/>
</dbReference>
<feature type="compositionally biased region" description="Basic residues" evidence="7">
    <location>
        <begin position="123"/>
        <end position="138"/>
    </location>
</feature>
<feature type="compositionally biased region" description="Low complexity" evidence="7">
    <location>
        <begin position="378"/>
        <end position="398"/>
    </location>
</feature>
<sequence length="469" mass="49838">MASDGPPQTPAGSNEAPAAVTTSPPKYVPQFSAATEMILKRIQSGATSSFASTGLTGTPAGYEDMKRSVMQSMKTTMNMELPSTPIGSANKARAARATGGSGSRSRSSATPTAASASGPKGKGSARGRGKAGIKRKRAKSEEEEETEESDSDMSKLGGDSDSDGSGSIPDLPKMTQSGRQVVKPQQFVPANYEPATKRRAPSRKSQEQALCKRCGRGHSPENNMIVFCDGCNGGWHQECHDPKVSDQAVQDEKEPWFCAECSRKKGIKTVPEPPKAVSWEGRSSEEKRAYLNSLPHPQLVSLLLQATTIHPNLPLFPPTPPAAPISVPMQAYVPRPATVRTNIYPQQPFPPSSASTAGLFSRAEANPNAPINFIRKIPPGSSQSPAPTTPASFTASQPLQSFTHASSAPPQLPAQDDSRESTPASPPYPKAGNGLMAKLGPDEEDLEWLVDANDYDAFSHVVYNEAGER</sequence>
<keyword evidence="5" id="KW-0539">Nucleus</keyword>
<dbReference type="InParanoid" id="A0A132B8Z4"/>
<dbReference type="Gene3D" id="3.30.40.10">
    <property type="entry name" value="Zinc/RING finger domain, C3HC4 (zinc finger)"/>
    <property type="match status" value="1"/>
</dbReference>